<name>F1A0E9_DICPU</name>
<feature type="compositionally biased region" description="Basic and acidic residues" evidence="1">
    <location>
        <begin position="10"/>
        <end position="38"/>
    </location>
</feature>
<accession>F1A0E9</accession>
<dbReference type="OMA" id="RKERVWT"/>
<protein>
    <submittedName>
        <fullName evidence="2">Uncharacterized protein</fullName>
    </submittedName>
</protein>
<proteinExistence type="predicted"/>
<organism evidence="2 3">
    <name type="scientific">Dictyostelium purpureum</name>
    <name type="common">Slime mold</name>
    <dbReference type="NCBI Taxonomy" id="5786"/>
    <lineage>
        <taxon>Eukaryota</taxon>
        <taxon>Amoebozoa</taxon>
        <taxon>Evosea</taxon>
        <taxon>Eumycetozoa</taxon>
        <taxon>Dictyostelia</taxon>
        <taxon>Dictyosteliales</taxon>
        <taxon>Dictyosteliaceae</taxon>
        <taxon>Dictyostelium</taxon>
    </lineage>
</organism>
<dbReference type="AlphaFoldDB" id="F1A0E9"/>
<gene>
    <name evidence="2" type="ORF">DICPUDRAFT_157943</name>
</gene>
<dbReference type="eggNOG" id="ENOG502RIN5">
    <property type="taxonomic scope" value="Eukaryota"/>
</dbReference>
<dbReference type="VEuPathDB" id="AmoebaDB:DICPUDRAFT_157943"/>
<dbReference type="OrthoDB" id="10475198at2759"/>
<reference evidence="3" key="1">
    <citation type="journal article" date="2011" name="Genome Biol.">
        <title>Comparative genomics of the social amoebae Dictyostelium discoideum and Dictyostelium purpureum.</title>
        <authorList>
            <consortium name="US DOE Joint Genome Institute (JGI-PGF)"/>
            <person name="Sucgang R."/>
            <person name="Kuo A."/>
            <person name="Tian X."/>
            <person name="Salerno W."/>
            <person name="Parikh A."/>
            <person name="Feasley C.L."/>
            <person name="Dalin E."/>
            <person name="Tu H."/>
            <person name="Huang E."/>
            <person name="Barry K."/>
            <person name="Lindquist E."/>
            <person name="Shapiro H."/>
            <person name="Bruce D."/>
            <person name="Schmutz J."/>
            <person name="Salamov A."/>
            <person name="Fey P."/>
            <person name="Gaudet P."/>
            <person name="Anjard C."/>
            <person name="Babu M.M."/>
            <person name="Basu S."/>
            <person name="Bushmanova Y."/>
            <person name="van der Wel H."/>
            <person name="Katoh-Kurasawa M."/>
            <person name="Dinh C."/>
            <person name="Coutinho P.M."/>
            <person name="Saito T."/>
            <person name="Elias M."/>
            <person name="Schaap P."/>
            <person name="Kay R.R."/>
            <person name="Henrissat B."/>
            <person name="Eichinger L."/>
            <person name="Rivero F."/>
            <person name="Putnam N.H."/>
            <person name="West C.M."/>
            <person name="Loomis W.F."/>
            <person name="Chisholm R.L."/>
            <person name="Shaulsky G."/>
            <person name="Strassmann J.E."/>
            <person name="Queller D.C."/>
            <person name="Kuspa A."/>
            <person name="Grigoriev I.V."/>
        </authorList>
    </citation>
    <scope>NUCLEOTIDE SEQUENCE [LARGE SCALE GENOMIC DNA]</scope>
    <source>
        <strain evidence="3">QSDP1</strain>
    </source>
</reference>
<dbReference type="EMBL" id="GL871338">
    <property type="protein sequence ID" value="EGC30320.1"/>
    <property type="molecule type" value="Genomic_DNA"/>
</dbReference>
<dbReference type="InParanoid" id="F1A0E9"/>
<evidence type="ECO:0000313" key="3">
    <source>
        <dbReference type="Proteomes" id="UP000001064"/>
    </source>
</evidence>
<evidence type="ECO:0000313" key="2">
    <source>
        <dbReference type="EMBL" id="EGC30320.1"/>
    </source>
</evidence>
<sequence length="65" mass="7216">MSSTKSITSKFEKEIEKQKEGSLGKKEKVWAPHKDDSYQKQTKTTFSGKPAAGPPPPKKSIDQLP</sequence>
<dbReference type="GeneID" id="10510766"/>
<dbReference type="FunCoup" id="F1A0E9">
    <property type="interactions" value="8"/>
</dbReference>
<dbReference type="RefSeq" id="XP_003293143.1">
    <property type="nucleotide sequence ID" value="XM_003293095.1"/>
</dbReference>
<dbReference type="Proteomes" id="UP000001064">
    <property type="component" value="Unassembled WGS sequence"/>
</dbReference>
<feature type="region of interest" description="Disordered" evidence="1">
    <location>
        <begin position="1"/>
        <end position="65"/>
    </location>
</feature>
<dbReference type="KEGG" id="dpp:DICPUDRAFT_157943"/>
<keyword evidence="3" id="KW-1185">Reference proteome</keyword>
<evidence type="ECO:0000256" key="1">
    <source>
        <dbReference type="SAM" id="MobiDB-lite"/>
    </source>
</evidence>